<dbReference type="InterPro" id="IPR013078">
    <property type="entry name" value="His_Pase_superF_clade-1"/>
</dbReference>
<sequence length="231" mass="25522">MFSPVKQIVLLRHGVTDWNCQSRYQGRSDVSLNEDGRRQAAACRDVVQGWNPQLIFTSPLSRATETAVLASGRSVGDMTVCPELCEISFGKWETCTRDEIASSWADAYASWGEDPDSVTPPDGESFLSVRERAAGVLRRAAQSEEARILIVSHGGTLRALLAEALGAPSRATWRFCLNNCSLTGLEYWNGQFWLSFSNDCRHLSSCSRPTAMDAEGGLDSENERFDLFSRS</sequence>
<dbReference type="STRING" id="885272.JonanDRAFT_0838"/>
<protein>
    <submittedName>
        <fullName evidence="3">Fructose-2,6-bisphosphatase</fullName>
    </submittedName>
</protein>
<gene>
    <name evidence="3" type="ORF">JonanDRAFT_0838</name>
</gene>
<dbReference type="CDD" id="cd07067">
    <property type="entry name" value="HP_PGM_like"/>
    <property type="match status" value="1"/>
</dbReference>
<dbReference type="GO" id="GO:0016791">
    <property type="term" value="F:phosphatase activity"/>
    <property type="evidence" value="ECO:0007669"/>
    <property type="project" value="TreeGrafter"/>
</dbReference>
<evidence type="ECO:0000256" key="2">
    <source>
        <dbReference type="PIRSR" id="PIRSR613078-2"/>
    </source>
</evidence>
<feature type="binding site" evidence="2">
    <location>
        <position position="62"/>
    </location>
    <ligand>
        <name>substrate</name>
    </ligand>
</feature>
<reference evidence="3 4" key="1">
    <citation type="submission" date="2011-11" db="EMBL/GenBank/DDBJ databases">
        <title>The Noncontiguous Finished genome of Jonquetella anthropi DSM 22815.</title>
        <authorList>
            <consortium name="US DOE Joint Genome Institute (JGI-PGF)"/>
            <person name="Lucas S."/>
            <person name="Copeland A."/>
            <person name="Lapidus A."/>
            <person name="Glavina del Rio T."/>
            <person name="Dalin E."/>
            <person name="Tice H."/>
            <person name="Bruce D."/>
            <person name="Goodwin L."/>
            <person name="Pitluck S."/>
            <person name="Peters L."/>
            <person name="Mikhailova N."/>
            <person name="Held B."/>
            <person name="Kyrpides N."/>
            <person name="Mavromatis K."/>
            <person name="Ivanova N."/>
            <person name="Markowitz V."/>
            <person name="Cheng J.-F."/>
            <person name="Hugenholtz P."/>
            <person name="Woyke T."/>
            <person name="Wu D."/>
            <person name="Gronow S."/>
            <person name="Wellnitz S."/>
            <person name="Brambilla E."/>
            <person name="Klenk H.-P."/>
            <person name="Eisen J.A."/>
        </authorList>
    </citation>
    <scope>NUCLEOTIDE SEQUENCE [LARGE SCALE GENOMIC DNA]</scope>
    <source>
        <strain evidence="3 4">DSM 22815</strain>
    </source>
</reference>
<feature type="active site" description="Proton donor/acceptor" evidence="1">
    <location>
        <position position="86"/>
    </location>
</feature>
<proteinExistence type="predicted"/>
<dbReference type="OrthoDB" id="9781415at2"/>
<evidence type="ECO:0000313" key="3">
    <source>
        <dbReference type="EMBL" id="EHM13216.1"/>
    </source>
</evidence>
<evidence type="ECO:0000313" key="4">
    <source>
        <dbReference type="Proteomes" id="UP000003806"/>
    </source>
</evidence>
<dbReference type="EMBL" id="CM001376">
    <property type="protein sequence ID" value="EHM13216.1"/>
    <property type="molecule type" value="Genomic_DNA"/>
</dbReference>
<dbReference type="AlphaFoldDB" id="H0UKK7"/>
<name>H0UKK7_9BACT</name>
<feature type="active site" description="Tele-phosphohistidine intermediate" evidence="1">
    <location>
        <position position="13"/>
    </location>
</feature>
<dbReference type="Gene3D" id="3.40.50.1240">
    <property type="entry name" value="Phosphoglycerate mutase-like"/>
    <property type="match status" value="1"/>
</dbReference>
<organism evidence="3 4">
    <name type="scientific">Jonquetella anthropi DSM 22815</name>
    <dbReference type="NCBI Taxonomy" id="885272"/>
    <lineage>
        <taxon>Bacteria</taxon>
        <taxon>Thermotogati</taxon>
        <taxon>Synergistota</taxon>
        <taxon>Synergistia</taxon>
        <taxon>Synergistales</taxon>
        <taxon>Dethiosulfovibrionaceae</taxon>
        <taxon>Jonquetella</taxon>
    </lineage>
</organism>
<dbReference type="SMART" id="SM00855">
    <property type="entry name" value="PGAM"/>
    <property type="match status" value="1"/>
</dbReference>
<dbReference type="Pfam" id="PF00300">
    <property type="entry name" value="His_Phos_1"/>
    <property type="match status" value="1"/>
</dbReference>
<dbReference type="eggNOG" id="COG0406">
    <property type="taxonomic scope" value="Bacteria"/>
</dbReference>
<evidence type="ECO:0000256" key="1">
    <source>
        <dbReference type="PIRSR" id="PIRSR613078-1"/>
    </source>
</evidence>
<dbReference type="InterPro" id="IPR029033">
    <property type="entry name" value="His_PPase_superfam"/>
</dbReference>
<dbReference type="RefSeq" id="WP_008521211.1">
    <property type="nucleotide sequence ID" value="NZ_CM001376.1"/>
</dbReference>
<feature type="binding site" evidence="2">
    <location>
        <begin position="12"/>
        <end position="19"/>
    </location>
    <ligand>
        <name>substrate</name>
    </ligand>
</feature>
<dbReference type="HOGENOM" id="CLU_033323_8_4_0"/>
<dbReference type="Proteomes" id="UP000003806">
    <property type="component" value="Chromosome"/>
</dbReference>
<dbReference type="InterPro" id="IPR050275">
    <property type="entry name" value="PGM_Phosphatase"/>
</dbReference>
<accession>H0UKK7</accession>
<dbReference type="PANTHER" id="PTHR48100">
    <property type="entry name" value="BROAD-SPECIFICITY PHOSPHATASE YOR283W-RELATED"/>
    <property type="match status" value="1"/>
</dbReference>
<keyword evidence="4" id="KW-1185">Reference proteome</keyword>
<dbReference type="SUPFAM" id="SSF53254">
    <property type="entry name" value="Phosphoglycerate mutase-like"/>
    <property type="match status" value="1"/>
</dbReference>